<evidence type="ECO:0000313" key="4">
    <source>
        <dbReference type="Proteomes" id="UP000249619"/>
    </source>
</evidence>
<keyword evidence="4" id="KW-1185">Reference proteome</keyword>
<feature type="region of interest" description="Disordered" evidence="1">
    <location>
        <begin position="220"/>
        <end position="252"/>
    </location>
</feature>
<dbReference type="InterPro" id="IPR051678">
    <property type="entry name" value="AGP_Transferase"/>
</dbReference>
<feature type="compositionally biased region" description="Polar residues" evidence="1">
    <location>
        <begin position="450"/>
        <end position="459"/>
    </location>
</feature>
<dbReference type="PANTHER" id="PTHR21310:SF51">
    <property type="entry name" value="AMINOGLYCOSIDE PHOSPHOTRANSFERASE DOMAIN-CONTAINING PROTEIN"/>
    <property type="match status" value="1"/>
</dbReference>
<dbReference type="AlphaFoldDB" id="A0A364N6A8"/>
<reference evidence="4" key="1">
    <citation type="submission" date="2018-05" db="EMBL/GenBank/DDBJ databases">
        <title>Draft genome sequence of Stemphylium lycopersici strain CIDEFI 213.</title>
        <authorList>
            <person name="Medina R."/>
            <person name="Franco M.E.E."/>
            <person name="Lucentini C.G."/>
            <person name="Saparrat M.C.N."/>
            <person name="Balatti P.A."/>
        </authorList>
    </citation>
    <scope>NUCLEOTIDE SEQUENCE [LARGE SCALE GENOMIC DNA]</scope>
    <source>
        <strain evidence="4">CIDEFI 213</strain>
    </source>
</reference>
<dbReference type="Pfam" id="PF01636">
    <property type="entry name" value="APH"/>
    <property type="match status" value="1"/>
</dbReference>
<feature type="domain" description="Aminoglycoside phosphotransferase" evidence="2">
    <location>
        <begin position="525"/>
        <end position="566"/>
    </location>
</feature>
<dbReference type="Gene3D" id="1.10.510.10">
    <property type="entry name" value="Transferase(Phosphotransferase) domain 1"/>
    <property type="match status" value="1"/>
</dbReference>
<dbReference type="Proteomes" id="UP000249619">
    <property type="component" value="Unassembled WGS sequence"/>
</dbReference>
<dbReference type="GO" id="GO:0016301">
    <property type="term" value="F:kinase activity"/>
    <property type="evidence" value="ECO:0007669"/>
    <property type="project" value="UniProtKB-KW"/>
</dbReference>
<evidence type="ECO:0000259" key="2">
    <source>
        <dbReference type="Pfam" id="PF01636"/>
    </source>
</evidence>
<dbReference type="InterPro" id="IPR011009">
    <property type="entry name" value="Kinase-like_dom_sf"/>
</dbReference>
<dbReference type="SUPFAM" id="SSF56112">
    <property type="entry name" value="Protein kinase-like (PK-like)"/>
    <property type="match status" value="1"/>
</dbReference>
<feature type="compositionally biased region" description="Low complexity" evidence="1">
    <location>
        <begin position="124"/>
        <end position="161"/>
    </location>
</feature>
<feature type="compositionally biased region" description="Basic and acidic residues" evidence="1">
    <location>
        <begin position="721"/>
        <end position="732"/>
    </location>
</feature>
<proteinExistence type="predicted"/>
<comment type="caution">
    <text evidence="3">The sequence shown here is derived from an EMBL/GenBank/DDBJ whole genome shotgun (WGS) entry which is preliminary data.</text>
</comment>
<dbReference type="PANTHER" id="PTHR21310">
    <property type="entry name" value="AMINOGLYCOSIDE PHOSPHOTRANSFERASE-RELATED-RELATED"/>
    <property type="match status" value="1"/>
</dbReference>
<organism evidence="3 4">
    <name type="scientific">Stemphylium lycopersici</name>
    <name type="common">Tomato gray leaf spot disease fungus</name>
    <name type="synonym">Thyrospora lycopersici</name>
    <dbReference type="NCBI Taxonomy" id="183478"/>
    <lineage>
        <taxon>Eukaryota</taxon>
        <taxon>Fungi</taxon>
        <taxon>Dikarya</taxon>
        <taxon>Ascomycota</taxon>
        <taxon>Pezizomycotina</taxon>
        <taxon>Dothideomycetes</taxon>
        <taxon>Pleosporomycetidae</taxon>
        <taxon>Pleosporales</taxon>
        <taxon>Pleosporineae</taxon>
        <taxon>Pleosporaceae</taxon>
        <taxon>Stemphylium</taxon>
    </lineage>
</organism>
<evidence type="ECO:0000256" key="1">
    <source>
        <dbReference type="SAM" id="MobiDB-lite"/>
    </source>
</evidence>
<accession>A0A364N6A8</accession>
<feature type="compositionally biased region" description="Polar residues" evidence="1">
    <location>
        <begin position="223"/>
        <end position="242"/>
    </location>
</feature>
<sequence length="747" mass="83239">MPLGIAMLAATPHSAAALHHLKPASSKPQYLHDPSKSSHPVAAGLLKGLTFRTKNNARTILQKCTAKVLRRKKTDKISGGLSCPETTLGYPLDHTTSPLALRAPRLSLSDLDSFKTLPDIAPSTGSSFHSANSSSPSIGLQCHSPSPSYHSPPSSASSLESHPSRNQSALTDEAKGSGFVDATKHSSLKTDASSSSLKKKQLKNKIKRFFKSPFERKHDSAISVPNATQYQDMENQADQQATKPDVEEESLNPWEQARAIPDEKYCRLVLRACDPLRKVKPKHVAVFNRCEGAFHHVTFVRLYRNRKFEEFVVRIPAHGTSALWSEEDRFMMEREVDLMRHVRRNTNAPVAEIFDHDTGCDNSLGRPYIVEARIPGSPAYNIWFEKGIHYDPEMALRDGDHPSNDTEKKRVNFLWSLADAMNELRKLEFDQTGTLVVQYVHGQGETSSIGSHYTWTSPQDPGRATEHTPSSTTQEFLKDPLDRCCNIEAECAQGGEDWRRNVELCRKVGIRKILDMVVSTPAFNQPAETFTICHPDLDLQNILTDEEGYVTGIIDWDGAFLAPRCMGASSVPKFLNRDWFPEEFGGLYSFPNLIWRTSHYRSIYAAAMINESQLETHPDACLITNSAIYTSAITGLVGFSAGGDVEDFISKLLKSIPRLHRIPERSYLVEIGRGLVEEECLLKQDIAAMLEPQLPEEKFFELLPSNIDNDTASTILQDEEGSVRDECRKDSGEPDMCTAAVPNKEDG</sequence>
<dbReference type="InterPro" id="IPR002575">
    <property type="entry name" value="Aminoglycoside_PTrfase"/>
</dbReference>
<evidence type="ECO:0000313" key="3">
    <source>
        <dbReference type="EMBL" id="RAR12849.1"/>
    </source>
</evidence>
<keyword evidence="3" id="KW-0808">Transferase</keyword>
<protein>
    <submittedName>
        <fullName evidence="3">Serine threonine protein kinase protein</fullName>
    </submittedName>
</protein>
<feature type="region of interest" description="Disordered" evidence="1">
    <location>
        <begin position="124"/>
        <end position="199"/>
    </location>
</feature>
<feature type="region of interest" description="Disordered" evidence="1">
    <location>
        <begin position="717"/>
        <end position="747"/>
    </location>
</feature>
<keyword evidence="3" id="KW-0418">Kinase</keyword>
<dbReference type="EMBL" id="QGDH01000044">
    <property type="protein sequence ID" value="RAR12849.1"/>
    <property type="molecule type" value="Genomic_DNA"/>
</dbReference>
<gene>
    <name evidence="3" type="ORF">DDE83_003768</name>
</gene>
<feature type="region of interest" description="Disordered" evidence="1">
    <location>
        <begin position="450"/>
        <end position="470"/>
    </location>
</feature>
<name>A0A364N6A8_STELY</name>